<evidence type="ECO:0000313" key="2">
    <source>
        <dbReference type="Proteomes" id="UP000299102"/>
    </source>
</evidence>
<evidence type="ECO:0000313" key="1">
    <source>
        <dbReference type="EMBL" id="GBP94525.1"/>
    </source>
</evidence>
<dbReference type="Proteomes" id="UP000299102">
    <property type="component" value="Unassembled WGS sequence"/>
</dbReference>
<organism evidence="1 2">
    <name type="scientific">Eumeta variegata</name>
    <name type="common">Bagworm moth</name>
    <name type="synonym">Eumeta japonica</name>
    <dbReference type="NCBI Taxonomy" id="151549"/>
    <lineage>
        <taxon>Eukaryota</taxon>
        <taxon>Metazoa</taxon>
        <taxon>Ecdysozoa</taxon>
        <taxon>Arthropoda</taxon>
        <taxon>Hexapoda</taxon>
        <taxon>Insecta</taxon>
        <taxon>Pterygota</taxon>
        <taxon>Neoptera</taxon>
        <taxon>Endopterygota</taxon>
        <taxon>Lepidoptera</taxon>
        <taxon>Glossata</taxon>
        <taxon>Ditrysia</taxon>
        <taxon>Tineoidea</taxon>
        <taxon>Psychidae</taxon>
        <taxon>Oiketicinae</taxon>
        <taxon>Eumeta</taxon>
    </lineage>
</organism>
<protein>
    <submittedName>
        <fullName evidence="1">Uncharacterized protein</fullName>
    </submittedName>
</protein>
<keyword evidence="2" id="KW-1185">Reference proteome</keyword>
<dbReference type="EMBL" id="BGZK01002514">
    <property type="protein sequence ID" value="GBP94525.1"/>
    <property type="molecule type" value="Genomic_DNA"/>
</dbReference>
<accession>A0A4C2A6A5</accession>
<name>A0A4C2A6A5_EUMVA</name>
<comment type="caution">
    <text evidence="1">The sequence shown here is derived from an EMBL/GenBank/DDBJ whole genome shotgun (WGS) entry which is preliminary data.</text>
</comment>
<dbReference type="AlphaFoldDB" id="A0A4C2A6A5"/>
<reference evidence="1 2" key="1">
    <citation type="journal article" date="2019" name="Commun. Biol.">
        <title>The bagworm genome reveals a unique fibroin gene that provides high tensile strength.</title>
        <authorList>
            <person name="Kono N."/>
            <person name="Nakamura H."/>
            <person name="Ohtoshi R."/>
            <person name="Tomita M."/>
            <person name="Numata K."/>
            <person name="Arakawa K."/>
        </authorList>
    </citation>
    <scope>NUCLEOTIDE SEQUENCE [LARGE SCALE GENOMIC DNA]</scope>
</reference>
<gene>
    <name evidence="1" type="ORF">EVAR_6201_1</name>
</gene>
<sequence>MLDRRLSGAGRARRPLFMAAMNIVMGTGRSQSAESHLKVQWAPSLPLCGGRPAQSPGTCRSRPAKGGCGGLSKVFRPSVCFLSLHPEALPAPRPWTTLMDIAADAVTISAIAEFVCSLGQWGNGFFFDEGEARHCSAAIRRLCRAVVVAVAHYFLVTLTKVHYESFGIRGARPAGRGAIKSCVKSTTIYTNAFEMFVVRSKHSTVFTASRWCADFKRGRTSTKDDPRSGRPTTVLTEEMVKKKSKEMI</sequence>
<proteinExistence type="predicted"/>